<name>A0A7Z0WLQ2_9PSEU</name>
<dbReference type="InterPro" id="IPR027417">
    <property type="entry name" value="P-loop_NTPase"/>
</dbReference>
<dbReference type="Pfam" id="PF13374">
    <property type="entry name" value="TPR_10"/>
    <property type="match status" value="1"/>
</dbReference>
<accession>A0A7Z0WLQ2</accession>
<dbReference type="Gene3D" id="1.10.10.10">
    <property type="entry name" value="Winged helix-like DNA-binding domain superfamily/Winged helix DNA-binding domain"/>
    <property type="match status" value="1"/>
</dbReference>
<dbReference type="AlphaFoldDB" id="A0A7Z0WLQ2"/>
<evidence type="ECO:0000313" key="3">
    <source>
        <dbReference type="EMBL" id="OLF10307.1"/>
    </source>
</evidence>
<reference evidence="3 4" key="1">
    <citation type="submission" date="2016-12" db="EMBL/GenBank/DDBJ databases">
        <title>The draft genome sequence of Actinophytocola xinjiangensis.</title>
        <authorList>
            <person name="Wang W."/>
            <person name="Yuan L."/>
        </authorList>
    </citation>
    <scope>NUCLEOTIDE SEQUENCE [LARGE SCALE GENOMIC DNA]</scope>
    <source>
        <strain evidence="3 4">CGMCC 4.4663</strain>
    </source>
</reference>
<comment type="caution">
    <text evidence="3">The sequence shown here is derived from an EMBL/GenBank/DDBJ whole genome shotgun (WGS) entry which is preliminary data.</text>
</comment>
<dbReference type="EMBL" id="MSIF01000007">
    <property type="protein sequence ID" value="OLF10307.1"/>
    <property type="molecule type" value="Genomic_DNA"/>
</dbReference>
<evidence type="ECO:0000313" key="4">
    <source>
        <dbReference type="Proteomes" id="UP000185696"/>
    </source>
</evidence>
<dbReference type="SUPFAM" id="SSF52540">
    <property type="entry name" value="P-loop containing nucleoside triphosphate hydrolases"/>
    <property type="match status" value="1"/>
</dbReference>
<dbReference type="PANTHER" id="PTHR47691">
    <property type="entry name" value="REGULATOR-RELATED"/>
    <property type="match status" value="1"/>
</dbReference>
<dbReference type="Pfam" id="PF13424">
    <property type="entry name" value="TPR_12"/>
    <property type="match status" value="1"/>
</dbReference>
<organism evidence="3 4">
    <name type="scientific">Actinophytocola xinjiangensis</name>
    <dbReference type="NCBI Taxonomy" id="485602"/>
    <lineage>
        <taxon>Bacteria</taxon>
        <taxon>Bacillati</taxon>
        <taxon>Actinomycetota</taxon>
        <taxon>Actinomycetes</taxon>
        <taxon>Pseudonocardiales</taxon>
        <taxon>Pseudonocardiaceae</taxon>
    </lineage>
</organism>
<feature type="repeat" description="TPR" evidence="1">
    <location>
        <begin position="490"/>
        <end position="523"/>
    </location>
</feature>
<sequence length="668" mass="72991">MPRQLPVPVRDFTGREHQVAALDRLLRSDTTTHGAVVVLDGIGGVGKTTVVTHWAHRIQDQFADGTLFVNLRGYGPSAPLDPAVVLGSFLAAFGVTQNQIPAELDAAAGLFRSLLASRQVLVVLDNAVSAEQVRPLLPTTAGCMAVVTSRDNLTDLVISESARRISLDPLAPAESHSLLLAVLGPARTEREPDASSELVRLCAGLPLAVRVAATRVASRPHWAIADVVDELREDQVADDGTSGIVGDTVQVVFDWSYARLTPEQARVFRLLGWHPGTEFSVPAVAALCGSRRRETYRCLEALAELHLVEPVSRNRYRMHDLLHAYARTRARLDSAAEQHAVCRRVLTWYASVTQLADKLLHPGFPSLDVELDQSGPLLALDDRAQALDWLTTEQPTLYAATRAAAEYEIYTPVLALAAAARFLTYLPRPLWVVRLEIETLGITVASALGDPVAEFFLRESRSETLIALQRWDEAEAGFASLDTQRNPKRYTAFIGLGWVHLSQGRWQRARDCYQQALPLAREHGQVRTLAVIEGNLATIAIGLGEHEQALAHIDRERDLRYRAGDREGHAHSFYRAATACLALGHHAAALELAEQALAGYRELPGTDGLVAPALELAATCLDHAGDLPRAADYLQRAATLYTDLGLPADDTRERWREVTARATTPPDA</sequence>
<protein>
    <recommendedName>
        <fullName evidence="2">Orc1-like AAA ATPase domain-containing protein</fullName>
    </recommendedName>
</protein>
<dbReference type="PRINTS" id="PR00364">
    <property type="entry name" value="DISEASERSIST"/>
</dbReference>
<evidence type="ECO:0000259" key="2">
    <source>
        <dbReference type="Pfam" id="PF13191"/>
    </source>
</evidence>
<dbReference type="Proteomes" id="UP000185696">
    <property type="component" value="Unassembled WGS sequence"/>
</dbReference>
<dbReference type="InterPro" id="IPR011990">
    <property type="entry name" value="TPR-like_helical_dom_sf"/>
</dbReference>
<dbReference type="InterPro" id="IPR019734">
    <property type="entry name" value="TPR_rpt"/>
</dbReference>
<proteinExistence type="predicted"/>
<dbReference type="InterPro" id="IPR036388">
    <property type="entry name" value="WH-like_DNA-bd_sf"/>
</dbReference>
<dbReference type="Pfam" id="PF13191">
    <property type="entry name" value="AAA_16"/>
    <property type="match status" value="1"/>
</dbReference>
<feature type="domain" description="Orc1-like AAA ATPase" evidence="2">
    <location>
        <begin position="12"/>
        <end position="103"/>
    </location>
</feature>
<evidence type="ECO:0000256" key="1">
    <source>
        <dbReference type="PROSITE-ProRule" id="PRU00339"/>
    </source>
</evidence>
<dbReference type="SMART" id="SM00028">
    <property type="entry name" value="TPR"/>
    <property type="match status" value="4"/>
</dbReference>
<keyword evidence="4" id="KW-1185">Reference proteome</keyword>
<gene>
    <name evidence="3" type="ORF">BLA60_17415</name>
</gene>
<dbReference type="InterPro" id="IPR041664">
    <property type="entry name" value="AAA_16"/>
</dbReference>
<keyword evidence="1" id="KW-0802">TPR repeat</keyword>
<dbReference type="GO" id="GO:0043531">
    <property type="term" value="F:ADP binding"/>
    <property type="evidence" value="ECO:0007669"/>
    <property type="project" value="InterPro"/>
</dbReference>
<dbReference type="PROSITE" id="PS50005">
    <property type="entry name" value="TPR"/>
    <property type="match status" value="1"/>
</dbReference>
<dbReference type="Gene3D" id="1.25.40.10">
    <property type="entry name" value="Tetratricopeptide repeat domain"/>
    <property type="match status" value="1"/>
</dbReference>
<dbReference type="PANTHER" id="PTHR47691:SF3">
    <property type="entry name" value="HTH-TYPE TRANSCRIPTIONAL REGULATOR RV0890C-RELATED"/>
    <property type="match status" value="1"/>
</dbReference>
<dbReference type="Gene3D" id="3.40.50.300">
    <property type="entry name" value="P-loop containing nucleotide triphosphate hydrolases"/>
    <property type="match status" value="1"/>
</dbReference>
<dbReference type="SUPFAM" id="SSF48452">
    <property type="entry name" value="TPR-like"/>
    <property type="match status" value="1"/>
</dbReference>